<name>A0ABT3BN77_9BACT</name>
<evidence type="ECO:0000259" key="2">
    <source>
        <dbReference type="Pfam" id="PF01732"/>
    </source>
</evidence>
<organism evidence="3 4">
    <name type="scientific">Ureaplasma miroungigenitalium</name>
    <dbReference type="NCBI Taxonomy" id="1042321"/>
    <lineage>
        <taxon>Bacteria</taxon>
        <taxon>Bacillati</taxon>
        <taxon>Mycoplasmatota</taxon>
        <taxon>Mycoplasmoidales</taxon>
        <taxon>Mycoplasmoidaceae</taxon>
        <taxon>Ureaplasma</taxon>
    </lineage>
</organism>
<evidence type="ECO:0000313" key="4">
    <source>
        <dbReference type="Proteomes" id="UP001208245"/>
    </source>
</evidence>
<dbReference type="Gene3D" id="2.40.10.10">
    <property type="entry name" value="Trypsin-like serine proteases"/>
    <property type="match status" value="1"/>
</dbReference>
<dbReference type="SUPFAM" id="SSF50494">
    <property type="entry name" value="Trypsin-like serine proteases"/>
    <property type="match status" value="1"/>
</dbReference>
<accession>A0ABT3BN77</accession>
<dbReference type="InterPro" id="IPR043504">
    <property type="entry name" value="Peptidase_S1_PA_chymotrypsin"/>
</dbReference>
<dbReference type="Proteomes" id="UP001208245">
    <property type="component" value="Unassembled WGS sequence"/>
</dbReference>
<dbReference type="Pfam" id="PF01732">
    <property type="entry name" value="Mycop_pep_DUF31"/>
    <property type="match status" value="1"/>
</dbReference>
<reference evidence="3 4" key="1">
    <citation type="journal article" date="2020" name="Int. J. Syst. Evol. Microbiol.">
        <title>Ureaplasma miroungigenitalium sp. nov. isolated from northern elephant seals (Mirounga angustirostris) and Ureaplasma zalophigenitalium sp. nov. isolated from California sea lions (Zalophus californianus).</title>
        <authorList>
            <person name="Volokhov D.V."/>
            <person name="Gulland F.M."/>
            <person name="Gao Y."/>
            <person name="Chizhikov V.E."/>
        </authorList>
    </citation>
    <scope>NUCLEOTIDE SEQUENCE [LARGE SCALE GENOMIC DNA]</scope>
    <source>
        <strain evidence="3 4">ES3182-GEN</strain>
    </source>
</reference>
<feature type="domain" description="DUF31" evidence="2">
    <location>
        <begin position="557"/>
        <end position="904"/>
    </location>
</feature>
<dbReference type="EMBL" id="JAOXHL010000003">
    <property type="protein sequence ID" value="MCV3728683.1"/>
    <property type="molecule type" value="Genomic_DNA"/>
</dbReference>
<dbReference type="RefSeq" id="WP_263821994.1">
    <property type="nucleotide sequence ID" value="NZ_JAOXHL010000003.1"/>
</dbReference>
<feature type="chain" id="PRO_5045603136" evidence="1">
    <location>
        <begin position="24"/>
        <end position="953"/>
    </location>
</feature>
<keyword evidence="1" id="KW-0732">Signal</keyword>
<dbReference type="InterPro" id="IPR009003">
    <property type="entry name" value="Peptidase_S1_PA"/>
</dbReference>
<evidence type="ECO:0000256" key="1">
    <source>
        <dbReference type="SAM" id="SignalP"/>
    </source>
</evidence>
<dbReference type="PROSITE" id="PS51257">
    <property type="entry name" value="PROKAR_LIPOPROTEIN"/>
    <property type="match status" value="1"/>
</dbReference>
<proteinExistence type="predicted"/>
<dbReference type="InterPro" id="IPR022382">
    <property type="entry name" value="Mycoplasma_peptidase_DUF31"/>
</dbReference>
<evidence type="ECO:0000313" key="3">
    <source>
        <dbReference type="EMBL" id="MCV3728683.1"/>
    </source>
</evidence>
<keyword evidence="4" id="KW-1185">Reference proteome</keyword>
<gene>
    <name evidence="3" type="ORF">OF376_02755</name>
</gene>
<sequence>MKFKKKKIILTTLLAGTLLGASAGLLTACGFNLPKKEPSKPEETPDKKEVIKPEFPLTMQVESTLQYDYQQFKNWKIPVKVAYQDYFDLSQSSITAILKIDQKQMECPMNDDFINVPFSFLKKNTKYENVKISFVDSSHSPVAKDMNVNIQTPQINLFLKFNATKIIFDEPSKQWKLAAEINYPLFNNWSTKFKVELVDKTDPTKKIISSEIFCVKKQLLFNFDETLLQKDHQYILNNLSIIDHDRNEDTDFLFEQSYLLTTINNSPDKTIVQVEDAFLNYDEVKKQSTLQVQFANMADKYCYVALETFDSESQNKGRQLTEVFKIDEKGKAIVPFDYNPKLVYQIKNVVFLNNPEEINAPEIIQKINKGYTVEDGTNFNKNTPLKLVQKPINFNFTNWSSFKMNINNNIAVQTELLTDQEYEFAYELVYYNKENPGVKLKSNIYVPTDKNLKFILDKTNPQEHYQVSKVNIYLKGNLNHVWKTIDIDYSFSVDNSLLKEERATANVAYIKNVLHHDARSSIKFVHDRTFRIIYPDQFYELYPQTGEKNFLFNPRSFEAGTGWVLDKDLSDPEGLTYYIATNLHVIAHLRYPLVITNNTKVLANPNINARFLEEDDEGFLRDYYKNYNFNYSNKDRIPFSEIYKNKLAIYEPTNELNWNDILKFPNNNLPMNIFKKYANTYIQKGGQVDLASEIEEKTPISPIIDYEILDPYIFSYSYNNYYDKRNKEDQIMQKTVPNAGVDMAIVKVKLNPKLPKPKAFAEYDRLPTLFASLKTDDVNNHTEKIGLYGFSRVPEGDQVASYMGETKRYYNPDLFKWNDLFGEFRIKPEDREYVHGPSRPIHVPYNLHNTEAERANKQELVAAIDENNYYFYVDKNQANSYFHPGSSGSMVVNDNKEVVGIFYAAVQNKKNPYFLWQNIDYDKYYSPLAYYLKHRTNENSWLKQNLEAIRAGE</sequence>
<protein>
    <submittedName>
        <fullName evidence="3">DUF31 family protein</fullName>
    </submittedName>
</protein>
<feature type="signal peptide" evidence="1">
    <location>
        <begin position="1"/>
        <end position="23"/>
    </location>
</feature>
<comment type="caution">
    <text evidence="3">The sequence shown here is derived from an EMBL/GenBank/DDBJ whole genome shotgun (WGS) entry which is preliminary data.</text>
</comment>